<reference evidence="2" key="1">
    <citation type="submission" date="2013-12" db="EMBL/GenBank/DDBJ databases">
        <title>The Genome Sequence of Aphanomyces astaci APO3.</title>
        <authorList>
            <consortium name="The Broad Institute Genomics Platform"/>
            <person name="Russ C."/>
            <person name="Tyler B."/>
            <person name="van West P."/>
            <person name="Dieguez-Uribeondo J."/>
            <person name="Young S.K."/>
            <person name="Zeng Q."/>
            <person name="Gargeya S."/>
            <person name="Fitzgerald M."/>
            <person name="Abouelleil A."/>
            <person name="Alvarado L."/>
            <person name="Chapman S.B."/>
            <person name="Gainer-Dewar J."/>
            <person name="Goldberg J."/>
            <person name="Griggs A."/>
            <person name="Gujja S."/>
            <person name="Hansen M."/>
            <person name="Howarth C."/>
            <person name="Imamovic A."/>
            <person name="Ireland A."/>
            <person name="Larimer J."/>
            <person name="McCowan C."/>
            <person name="Murphy C."/>
            <person name="Pearson M."/>
            <person name="Poon T.W."/>
            <person name="Priest M."/>
            <person name="Roberts A."/>
            <person name="Saif S."/>
            <person name="Shea T."/>
            <person name="Sykes S."/>
            <person name="Wortman J."/>
            <person name="Nusbaum C."/>
            <person name="Birren B."/>
        </authorList>
    </citation>
    <scope>NUCLEOTIDE SEQUENCE [LARGE SCALE GENOMIC DNA]</scope>
    <source>
        <strain evidence="2">APO3</strain>
    </source>
</reference>
<dbReference type="VEuPathDB" id="FungiDB:H257_10121"/>
<gene>
    <name evidence="2" type="ORF">H257_10121</name>
</gene>
<protein>
    <submittedName>
        <fullName evidence="2">Uncharacterized protein</fullName>
    </submittedName>
</protein>
<evidence type="ECO:0000256" key="1">
    <source>
        <dbReference type="SAM" id="MobiDB-lite"/>
    </source>
</evidence>
<proteinExistence type="predicted"/>
<dbReference type="EMBL" id="KI913139">
    <property type="protein sequence ID" value="ETV75747.1"/>
    <property type="molecule type" value="Genomic_DNA"/>
</dbReference>
<evidence type="ECO:0000313" key="2">
    <source>
        <dbReference type="EMBL" id="ETV75747.1"/>
    </source>
</evidence>
<accession>W4G7R3</accession>
<sequence>MASHASSGTRIEERERRVYKDAHAAQFVKIRHFPALSQVTSSGDNIILLQDAMDNAETNAHRSTRQSLRMERIQSRVGDADASFQALLGPKSMLNEFRGAVLCKHTKARDVRDSEGFDDASPRPAPNRRPRPVFNAGSASEAKSRIARPKDYDYPTGIHSREDRVLSPAQQALVDEARAMDSKPTWATTNATKARGTIEASYYMNSPMHDMALDRKYIKQIIRMTVRGGGAGLDASSSNAAAHAQVLH</sequence>
<organism evidence="2">
    <name type="scientific">Aphanomyces astaci</name>
    <name type="common">Crayfish plague agent</name>
    <dbReference type="NCBI Taxonomy" id="112090"/>
    <lineage>
        <taxon>Eukaryota</taxon>
        <taxon>Sar</taxon>
        <taxon>Stramenopiles</taxon>
        <taxon>Oomycota</taxon>
        <taxon>Saprolegniomycetes</taxon>
        <taxon>Saprolegniales</taxon>
        <taxon>Verrucalvaceae</taxon>
        <taxon>Aphanomyces</taxon>
    </lineage>
</organism>
<dbReference type="GeneID" id="20812117"/>
<name>W4G7R3_APHAT</name>
<dbReference type="AlphaFoldDB" id="W4G7R3"/>
<feature type="region of interest" description="Disordered" evidence="1">
    <location>
        <begin position="109"/>
        <end position="158"/>
    </location>
</feature>
<feature type="compositionally biased region" description="Basic and acidic residues" evidence="1">
    <location>
        <begin position="142"/>
        <end position="158"/>
    </location>
</feature>
<dbReference type="OrthoDB" id="68349at2759"/>
<dbReference type="RefSeq" id="XP_009834878.1">
    <property type="nucleotide sequence ID" value="XM_009836576.1"/>
</dbReference>